<gene>
    <name evidence="1" type="primary">sepF</name>
    <name evidence="1" type="ORF">HWN40_09135</name>
</gene>
<keyword evidence="1" id="KW-0131">Cell cycle</keyword>
<dbReference type="PIRSF" id="PIRSF019313">
    <property type="entry name" value="UCP019313"/>
    <property type="match status" value="1"/>
</dbReference>
<dbReference type="AlphaFoldDB" id="A0A7D5IC46"/>
<dbReference type="GO" id="GO:0051301">
    <property type="term" value="P:cell division"/>
    <property type="evidence" value="ECO:0007669"/>
    <property type="project" value="UniProtKB-KW"/>
</dbReference>
<accession>A0A7D5IC46</accession>
<dbReference type="InterPro" id="IPR038594">
    <property type="entry name" value="SepF-like_sf"/>
</dbReference>
<protein>
    <submittedName>
        <fullName evidence="1">Cell division protein SepF</fullName>
    </submittedName>
</protein>
<keyword evidence="2" id="KW-1185">Reference proteome</keyword>
<keyword evidence="1" id="KW-0132">Cell division</keyword>
<dbReference type="InterPro" id="IPR012426">
    <property type="entry name" value="SepF_arc"/>
</dbReference>
<name>A0A7D5IC46_9EURY</name>
<sequence length="126" mass="14127">MAKIMNKIFGGSAKPTTVEDEYTELDLTKYEEVLDEEPAETYIRVAELTNLNELTSLKREIYDGNIVMIDISNIKADKLLLDRALKDLKEVVTDVHGDIAGIKDDQVLVTPTGIKIDRSKILGGRY</sequence>
<dbReference type="RefSeq" id="WP_176965445.1">
    <property type="nucleotide sequence ID" value="NZ_CP058215.1"/>
</dbReference>
<dbReference type="Proteomes" id="UP000509594">
    <property type="component" value="Chromosome"/>
</dbReference>
<reference evidence="1 2" key="1">
    <citation type="submission" date="2020-06" db="EMBL/GenBank/DDBJ databases">
        <title>Methanolobus halotolerans sp. nov., isolated from a saline lake Tus in Siberia.</title>
        <authorList>
            <person name="Shen Y."/>
            <person name="Chen S.-C."/>
            <person name="Lai M.-C."/>
            <person name="Huang H.-H."/>
            <person name="Chiu H.-H."/>
            <person name="Tang S.-L."/>
            <person name="Rogozin D.Y."/>
            <person name="Degermendzhy A.G."/>
        </authorList>
    </citation>
    <scope>NUCLEOTIDE SEQUENCE [LARGE SCALE GENOMIC DNA]</scope>
    <source>
        <strain evidence="1 2">DSM 21339</strain>
    </source>
</reference>
<proteinExistence type="predicted"/>
<dbReference type="Pfam" id="PF04472">
    <property type="entry name" value="SepF"/>
    <property type="match status" value="1"/>
</dbReference>
<dbReference type="GeneID" id="55821836"/>
<evidence type="ECO:0000313" key="2">
    <source>
        <dbReference type="Proteomes" id="UP000509594"/>
    </source>
</evidence>
<organism evidence="1 2">
    <name type="scientific">Methanolobus zinderi</name>
    <dbReference type="NCBI Taxonomy" id="536044"/>
    <lineage>
        <taxon>Archaea</taxon>
        <taxon>Methanobacteriati</taxon>
        <taxon>Methanobacteriota</taxon>
        <taxon>Stenosarchaea group</taxon>
        <taxon>Methanomicrobia</taxon>
        <taxon>Methanosarcinales</taxon>
        <taxon>Methanosarcinaceae</taxon>
        <taxon>Methanolobus</taxon>
    </lineage>
</organism>
<dbReference type="InterPro" id="IPR007561">
    <property type="entry name" value="Cell_div_SepF/SepF-rel"/>
</dbReference>
<dbReference type="OrthoDB" id="56189at2157"/>
<dbReference type="EMBL" id="CP058215">
    <property type="protein sequence ID" value="QLC50389.1"/>
    <property type="molecule type" value="Genomic_DNA"/>
</dbReference>
<evidence type="ECO:0000313" key="1">
    <source>
        <dbReference type="EMBL" id="QLC50389.1"/>
    </source>
</evidence>
<dbReference type="Gene3D" id="3.30.110.150">
    <property type="entry name" value="SepF-like protein"/>
    <property type="match status" value="1"/>
</dbReference>
<dbReference type="KEGG" id="mzi:HWN40_09135"/>